<dbReference type="Pfam" id="PF06347">
    <property type="entry name" value="SH3_4"/>
    <property type="match status" value="2"/>
</dbReference>
<evidence type="ECO:0000256" key="1">
    <source>
        <dbReference type="SAM" id="MobiDB-lite"/>
    </source>
</evidence>
<protein>
    <recommendedName>
        <fullName evidence="4">SH3 domain-containing protein</fullName>
    </recommendedName>
</protein>
<name>A0A8J7SSA5_9RHOB</name>
<feature type="compositionally biased region" description="Low complexity" evidence="1">
    <location>
        <begin position="9"/>
        <end position="21"/>
    </location>
</feature>
<organism evidence="2 3">
    <name type="scientific">Fuscibacter oryzae</name>
    <dbReference type="NCBI Taxonomy" id="2803939"/>
    <lineage>
        <taxon>Bacteria</taxon>
        <taxon>Pseudomonadati</taxon>
        <taxon>Pseudomonadota</taxon>
        <taxon>Alphaproteobacteria</taxon>
        <taxon>Rhodobacterales</taxon>
        <taxon>Paracoccaceae</taxon>
        <taxon>Fuscibacter</taxon>
    </lineage>
</organism>
<evidence type="ECO:0000313" key="2">
    <source>
        <dbReference type="EMBL" id="MBL4926612.1"/>
    </source>
</evidence>
<dbReference type="InterPro" id="IPR010466">
    <property type="entry name" value="DUF1058"/>
</dbReference>
<feature type="region of interest" description="Disordered" evidence="1">
    <location>
        <begin position="1"/>
        <end position="76"/>
    </location>
</feature>
<keyword evidence="3" id="KW-1185">Reference proteome</keyword>
<dbReference type="Proteomes" id="UP000619033">
    <property type="component" value="Unassembled WGS sequence"/>
</dbReference>
<gene>
    <name evidence="2" type="ORF">JI744_00710</name>
</gene>
<feature type="compositionally biased region" description="Low complexity" evidence="1">
    <location>
        <begin position="37"/>
        <end position="54"/>
    </location>
</feature>
<evidence type="ECO:0008006" key="4">
    <source>
        <dbReference type="Google" id="ProtNLM"/>
    </source>
</evidence>
<reference evidence="2" key="1">
    <citation type="submission" date="2021-01" db="EMBL/GenBank/DDBJ databases">
        <title>Genome seq and assembly of Tabrizicola sp. KVB23.</title>
        <authorList>
            <person name="Chhetri G."/>
        </authorList>
    </citation>
    <scope>NUCLEOTIDE SEQUENCE</scope>
    <source>
        <strain evidence="2">KVB23</strain>
    </source>
</reference>
<comment type="caution">
    <text evidence="2">The sequence shown here is derived from an EMBL/GenBank/DDBJ whole genome shotgun (WGS) entry which is preliminary data.</text>
</comment>
<proteinExistence type="predicted"/>
<dbReference type="EMBL" id="JAESVP010000001">
    <property type="protein sequence ID" value="MBL4926612.1"/>
    <property type="molecule type" value="Genomic_DNA"/>
</dbReference>
<evidence type="ECO:0000313" key="3">
    <source>
        <dbReference type="Proteomes" id="UP000619033"/>
    </source>
</evidence>
<accession>A0A8J7SSA5</accession>
<dbReference type="AlphaFoldDB" id="A0A8J7SSA5"/>
<sequence>MWEVRHAAAQEATQQAGATATIVIKPKPNRPLPRPEAPAAEDAATAVLDETVPPEAEEAAPEVAPNEAGRGPVTNLPLPRYVSLKGGVGNARRGPGVTHRIDWVFTHAGMPLRVTAEHENWRRVEDAEGMGGWVHYILLSGVRTALVTAELAEFHSSPDAGSDVVFKAEAGVIGRILECEPDWCRLSVEGDKGWLPKQSLWGVDPGEIIE</sequence>